<feature type="non-terminal residue" evidence="2">
    <location>
        <position position="167"/>
    </location>
</feature>
<name>X0YZM8_9ZZZZ</name>
<dbReference type="Pfam" id="PF02558">
    <property type="entry name" value="ApbA"/>
    <property type="match status" value="1"/>
</dbReference>
<evidence type="ECO:0000259" key="1">
    <source>
        <dbReference type="Pfam" id="PF02558"/>
    </source>
</evidence>
<evidence type="ECO:0000313" key="2">
    <source>
        <dbReference type="EMBL" id="GAG41901.1"/>
    </source>
</evidence>
<accession>X0YZM8</accession>
<dbReference type="InterPro" id="IPR013332">
    <property type="entry name" value="KPR_N"/>
</dbReference>
<dbReference type="AlphaFoldDB" id="X0YZM8"/>
<protein>
    <recommendedName>
        <fullName evidence="1">Ketopantoate reductase N-terminal domain-containing protein</fullName>
    </recommendedName>
</protein>
<sequence length="167" mass="17526">MRDGTPFDAAFVLGAGAVGSFLGARLSRVLPVTLVGRAAHVDAINRHGLRLTGQLDETVSVGAATELPDVPARALVIVAVKLRAVPEAAELLARRARDDTVILTVQNGLDADERVRRELARCGHAGLVVVRMLTSCGCNLVRPGEVEYWGGGVTSPDSERAAPVADL</sequence>
<reference evidence="2" key="1">
    <citation type="journal article" date="2014" name="Front. Microbiol.">
        <title>High frequency of phylogenetically diverse reductive dehalogenase-homologous genes in deep subseafloor sedimentary metagenomes.</title>
        <authorList>
            <person name="Kawai M."/>
            <person name="Futagami T."/>
            <person name="Toyoda A."/>
            <person name="Takaki Y."/>
            <person name="Nishi S."/>
            <person name="Hori S."/>
            <person name="Arai W."/>
            <person name="Tsubouchi T."/>
            <person name="Morono Y."/>
            <person name="Uchiyama I."/>
            <person name="Ito T."/>
            <person name="Fujiyama A."/>
            <person name="Inagaki F."/>
            <person name="Takami H."/>
        </authorList>
    </citation>
    <scope>NUCLEOTIDE SEQUENCE</scope>
    <source>
        <strain evidence="2">Expedition CK06-06</strain>
    </source>
</reference>
<dbReference type="EMBL" id="BARS01041246">
    <property type="protein sequence ID" value="GAG41901.1"/>
    <property type="molecule type" value="Genomic_DNA"/>
</dbReference>
<feature type="domain" description="Ketopantoate reductase N-terminal" evidence="1">
    <location>
        <begin position="12"/>
        <end position="153"/>
    </location>
</feature>
<gene>
    <name evidence="2" type="ORF">S01H1_62758</name>
</gene>
<comment type="caution">
    <text evidence="2">The sequence shown here is derived from an EMBL/GenBank/DDBJ whole genome shotgun (WGS) entry which is preliminary data.</text>
</comment>
<dbReference type="Gene3D" id="3.40.50.720">
    <property type="entry name" value="NAD(P)-binding Rossmann-like Domain"/>
    <property type="match status" value="1"/>
</dbReference>
<proteinExistence type="predicted"/>
<organism evidence="2">
    <name type="scientific">marine sediment metagenome</name>
    <dbReference type="NCBI Taxonomy" id="412755"/>
    <lineage>
        <taxon>unclassified sequences</taxon>
        <taxon>metagenomes</taxon>
        <taxon>ecological metagenomes</taxon>
    </lineage>
</organism>
<dbReference type="InterPro" id="IPR036291">
    <property type="entry name" value="NAD(P)-bd_dom_sf"/>
</dbReference>
<dbReference type="SUPFAM" id="SSF51735">
    <property type="entry name" value="NAD(P)-binding Rossmann-fold domains"/>
    <property type="match status" value="1"/>
</dbReference>